<dbReference type="InterPro" id="IPR001338">
    <property type="entry name" value="Class_I_Hydrophobin"/>
</dbReference>
<comment type="caution">
    <text evidence="8">The sequence shown here is derived from an EMBL/GenBank/DDBJ whole genome shotgun (WGS) entry which is preliminary data.</text>
</comment>
<comment type="similarity">
    <text evidence="2 7">Belongs to the fungal hydrophobin family.</text>
</comment>
<dbReference type="OMA" id="CMPINIG"/>
<keyword evidence="5 7" id="KW-0732">Signal</keyword>
<name>A0A8H7C149_AGABI</name>
<evidence type="ECO:0000256" key="5">
    <source>
        <dbReference type="ARBA" id="ARBA00022729"/>
    </source>
</evidence>
<dbReference type="EMBL" id="JABXXO010000015">
    <property type="protein sequence ID" value="KAF7760143.1"/>
    <property type="molecule type" value="Genomic_DNA"/>
</dbReference>
<dbReference type="GO" id="GO:0005199">
    <property type="term" value="F:structural constituent of cell wall"/>
    <property type="evidence" value="ECO:0007669"/>
    <property type="project" value="InterPro"/>
</dbReference>
<dbReference type="CDD" id="cd23507">
    <property type="entry name" value="hydrophobin_I"/>
    <property type="match status" value="1"/>
</dbReference>
<protein>
    <recommendedName>
        <fullName evidence="7">Hydrophobin</fullName>
    </recommendedName>
</protein>
<proteinExistence type="inferred from homology"/>
<dbReference type="InterPro" id="IPR019778">
    <property type="entry name" value="Class_I_Hydrophobin_CS"/>
</dbReference>
<gene>
    <name evidence="8" type="ORF">Agabi119p4_10819</name>
</gene>
<evidence type="ECO:0000256" key="7">
    <source>
        <dbReference type="RuleBase" id="RU365009"/>
    </source>
</evidence>
<evidence type="ECO:0000313" key="9">
    <source>
        <dbReference type="Proteomes" id="UP000629468"/>
    </source>
</evidence>
<comment type="subcellular location">
    <subcellularLocation>
        <location evidence="1 7">Secreted</location>
        <location evidence="1 7">Cell wall</location>
    </subcellularLocation>
</comment>
<evidence type="ECO:0000313" key="8">
    <source>
        <dbReference type="EMBL" id="KAF7760143.1"/>
    </source>
</evidence>
<evidence type="ECO:0000256" key="1">
    <source>
        <dbReference type="ARBA" id="ARBA00004191"/>
    </source>
</evidence>
<organism evidence="8 9">
    <name type="scientific">Agaricus bisporus var. burnettii</name>
    <dbReference type="NCBI Taxonomy" id="192524"/>
    <lineage>
        <taxon>Eukaryota</taxon>
        <taxon>Fungi</taxon>
        <taxon>Dikarya</taxon>
        <taxon>Basidiomycota</taxon>
        <taxon>Agaricomycotina</taxon>
        <taxon>Agaricomycetes</taxon>
        <taxon>Agaricomycetidae</taxon>
        <taxon>Agaricales</taxon>
        <taxon>Agaricineae</taxon>
        <taxon>Agaricaceae</taxon>
        <taxon>Agaricus</taxon>
    </lineage>
</organism>
<keyword evidence="3 7" id="KW-0134">Cell wall</keyword>
<reference evidence="8 9" key="1">
    <citation type="journal article" name="Sci. Rep.">
        <title>Telomere-to-telomere assembled and centromere annotated genomes of the two main subspecies of the button mushroom Agaricus bisporus reveal especially polymorphic chromosome ends.</title>
        <authorList>
            <person name="Sonnenberg A.S.M."/>
            <person name="Sedaghat-Telgerd N."/>
            <person name="Lavrijssen B."/>
            <person name="Ohm R.A."/>
            <person name="Hendrickx P.M."/>
            <person name="Scholtmeijer K."/>
            <person name="Baars J.J.P."/>
            <person name="van Peer A."/>
        </authorList>
    </citation>
    <scope>NUCLEOTIDE SEQUENCE [LARGE SCALE GENOMIC DNA]</scope>
    <source>
        <strain evidence="8 9">H119_p4</strain>
    </source>
</reference>
<dbReference type="AlphaFoldDB" id="A0A8H7C149"/>
<feature type="chain" id="PRO_5034337986" description="Hydrophobin" evidence="7">
    <location>
        <begin position="27"/>
        <end position="119"/>
    </location>
</feature>
<evidence type="ECO:0000256" key="2">
    <source>
        <dbReference type="ARBA" id="ARBA00010446"/>
    </source>
</evidence>
<dbReference type="Proteomes" id="UP000629468">
    <property type="component" value="Unassembled WGS sequence"/>
</dbReference>
<keyword evidence="6 7" id="KW-1015">Disulfide bond</keyword>
<dbReference type="SMART" id="SM00075">
    <property type="entry name" value="HYDRO"/>
    <property type="match status" value="1"/>
</dbReference>
<evidence type="ECO:0000256" key="4">
    <source>
        <dbReference type="ARBA" id="ARBA00022525"/>
    </source>
</evidence>
<evidence type="ECO:0000256" key="6">
    <source>
        <dbReference type="ARBA" id="ARBA00023157"/>
    </source>
</evidence>
<keyword evidence="4 7" id="KW-0964">Secreted</keyword>
<dbReference type="GO" id="GO:0009277">
    <property type="term" value="C:fungal-type cell wall"/>
    <property type="evidence" value="ECO:0007669"/>
    <property type="project" value="InterPro"/>
</dbReference>
<feature type="signal peptide" evidence="7">
    <location>
        <begin position="1"/>
        <end position="26"/>
    </location>
</feature>
<dbReference type="Pfam" id="PF01185">
    <property type="entry name" value="Hydrophobin"/>
    <property type="match status" value="1"/>
</dbReference>
<sequence>MVSTFITVAKTLLVALLFVNINIVVGTATTGKHCSTGPIECCKQVMDSKSPQVTELLTKNGLGLGVLAGVKGLVGANCSPITAIGIGSGSQCSGQTVCCQNNNFNGVVAIGCTPINANV</sequence>
<dbReference type="PROSITE" id="PS00956">
    <property type="entry name" value="HYDROPHOBIN"/>
    <property type="match status" value="1"/>
</dbReference>
<accession>A0A8H7C149</accession>
<evidence type="ECO:0000256" key="3">
    <source>
        <dbReference type="ARBA" id="ARBA00022512"/>
    </source>
</evidence>